<dbReference type="EMBL" id="JAWLLD010000019">
    <property type="protein sequence ID" value="MDV7014078.1"/>
    <property type="molecule type" value="Genomic_DNA"/>
</dbReference>
<evidence type="ECO:0000313" key="4">
    <source>
        <dbReference type="Proteomes" id="UP001187143"/>
    </source>
</evidence>
<dbReference type="GO" id="GO:0016788">
    <property type="term" value="F:hydrolase activity, acting on ester bonds"/>
    <property type="evidence" value="ECO:0007669"/>
    <property type="project" value="InterPro"/>
</dbReference>
<gene>
    <name evidence="3" type="ORF">R4F53_17470</name>
</gene>
<sequence>MTRPFEQFEKSKTHLVDTHCHLADYPDPIAILDVAAAADVAIVAVTEDPDQFRRLKLRLGARPNVEVALGLHPLRAASVRPADLARFLRMVPAAGWIGEVGLDFSPVGAATRKAQLRVFETILGEAQPGRHPLTVHSRGAAREVITRLTNANVPAVLHWYSGPLALVDDALAAGLYFSINPAMVRSKRGTALIGTIPTDRILLETDGPYAFTRKRPVQPDDLYEVVSALARVWRQPADVVANRLSDNIEIFMNRIPRQ</sequence>
<dbReference type="InterPro" id="IPR001130">
    <property type="entry name" value="TatD-like"/>
</dbReference>
<dbReference type="SUPFAM" id="SSF51556">
    <property type="entry name" value="Metallo-dependent hydrolases"/>
    <property type="match status" value="1"/>
</dbReference>
<protein>
    <submittedName>
        <fullName evidence="3">TatD family hydrolase</fullName>
    </submittedName>
</protein>
<name>A0AAE4RH39_MYCIT</name>
<dbReference type="Pfam" id="PF01026">
    <property type="entry name" value="TatD_DNase"/>
    <property type="match status" value="1"/>
</dbReference>
<reference evidence="3" key="1">
    <citation type="submission" date="2023-10" db="EMBL/GenBank/DDBJ databases">
        <title>Characterization and genome sequence of Mycobacterium intracellulare ABSURDO, a novel pathogenic isolate with three colony morphotypes that vary in growth and acid-fastness.</title>
        <authorList>
            <person name="Jude B.A."/>
            <person name="Robinson R.T."/>
        </authorList>
    </citation>
    <scope>NUCLEOTIDE SEQUENCE</scope>
    <source>
        <strain evidence="3">ABSURDO Component B</strain>
    </source>
</reference>
<dbReference type="PROSITE" id="PS01091">
    <property type="entry name" value="TATD_3"/>
    <property type="match status" value="1"/>
</dbReference>
<keyword evidence="2" id="KW-0479">Metal-binding</keyword>
<dbReference type="InterPro" id="IPR018228">
    <property type="entry name" value="DNase_TatD-rel_CS"/>
</dbReference>
<comment type="caution">
    <text evidence="3">The sequence shown here is derived from an EMBL/GenBank/DDBJ whole genome shotgun (WGS) entry which is preliminary data.</text>
</comment>
<organism evidence="3 4">
    <name type="scientific">Mycobacterium intracellulare</name>
    <dbReference type="NCBI Taxonomy" id="1767"/>
    <lineage>
        <taxon>Bacteria</taxon>
        <taxon>Bacillati</taxon>
        <taxon>Actinomycetota</taxon>
        <taxon>Actinomycetes</taxon>
        <taxon>Mycobacteriales</taxon>
        <taxon>Mycobacteriaceae</taxon>
        <taxon>Mycobacterium</taxon>
        <taxon>Mycobacterium avium complex (MAC)</taxon>
    </lineage>
</organism>
<dbReference type="AlphaFoldDB" id="A0AAE4RH39"/>
<dbReference type="InterPro" id="IPR032466">
    <property type="entry name" value="Metal_Hydrolase"/>
</dbReference>
<feature type="binding site" evidence="2">
    <location>
        <position position="21"/>
    </location>
    <ligand>
        <name>a divalent metal cation</name>
        <dbReference type="ChEBI" id="CHEBI:60240"/>
        <label>1</label>
    </ligand>
</feature>
<evidence type="ECO:0000256" key="1">
    <source>
        <dbReference type="ARBA" id="ARBA00022801"/>
    </source>
</evidence>
<feature type="binding site" evidence="2">
    <location>
        <position position="99"/>
    </location>
    <ligand>
        <name>a divalent metal cation</name>
        <dbReference type="ChEBI" id="CHEBI:60240"/>
        <label>1</label>
    </ligand>
</feature>
<evidence type="ECO:0000256" key="2">
    <source>
        <dbReference type="PIRSR" id="PIRSR005902-1"/>
    </source>
</evidence>
<evidence type="ECO:0000313" key="3">
    <source>
        <dbReference type="EMBL" id="MDV7014078.1"/>
    </source>
</evidence>
<dbReference type="Gene3D" id="3.20.20.140">
    <property type="entry name" value="Metal-dependent hydrolases"/>
    <property type="match status" value="1"/>
</dbReference>
<feature type="binding site" evidence="2">
    <location>
        <position position="136"/>
    </location>
    <ligand>
        <name>a divalent metal cation</name>
        <dbReference type="ChEBI" id="CHEBI:60240"/>
        <label>2</label>
    </ligand>
</feature>
<proteinExistence type="predicted"/>
<accession>A0AAE4RH39</accession>
<feature type="binding site" evidence="2">
    <location>
        <position position="158"/>
    </location>
    <ligand>
        <name>a divalent metal cation</name>
        <dbReference type="ChEBI" id="CHEBI:60240"/>
        <label>2</label>
    </ligand>
</feature>
<keyword evidence="1 3" id="KW-0378">Hydrolase</keyword>
<feature type="binding site" evidence="2">
    <location>
        <position position="19"/>
    </location>
    <ligand>
        <name>a divalent metal cation</name>
        <dbReference type="ChEBI" id="CHEBI:60240"/>
        <label>1</label>
    </ligand>
</feature>
<dbReference type="PANTHER" id="PTHR46124">
    <property type="entry name" value="D-AMINOACYL-TRNA DEACYLASE"/>
    <property type="match status" value="1"/>
</dbReference>
<dbReference type="RefSeq" id="WP_225324812.1">
    <property type="nucleotide sequence ID" value="NZ_JAEKMV010000017.1"/>
</dbReference>
<dbReference type="Proteomes" id="UP001187143">
    <property type="component" value="Unassembled WGS sequence"/>
</dbReference>
<dbReference type="GO" id="GO:0046872">
    <property type="term" value="F:metal ion binding"/>
    <property type="evidence" value="ECO:0007669"/>
    <property type="project" value="UniProtKB-KW"/>
</dbReference>
<dbReference type="PANTHER" id="PTHR46124:SF2">
    <property type="entry name" value="D-AMINOACYL-TRNA DEACYLASE"/>
    <property type="match status" value="1"/>
</dbReference>
<feature type="binding site" evidence="2">
    <location>
        <position position="206"/>
    </location>
    <ligand>
        <name>a divalent metal cation</name>
        <dbReference type="ChEBI" id="CHEBI:60240"/>
        <label>1</label>
    </ligand>
</feature>
<dbReference type="PIRSF" id="PIRSF005902">
    <property type="entry name" value="DNase_TatD"/>
    <property type="match status" value="1"/>
</dbReference>